<comment type="caution">
    <text evidence="2">The sequence shown here is derived from an EMBL/GenBank/DDBJ whole genome shotgun (WGS) entry which is preliminary data.</text>
</comment>
<evidence type="ECO:0000313" key="3">
    <source>
        <dbReference type="Proteomes" id="UP000029223"/>
    </source>
</evidence>
<accession>A0ABQ0JM81</accession>
<name>A0ABQ0JM81_9VIBR</name>
<dbReference type="Pfam" id="PF01476">
    <property type="entry name" value="LysM"/>
    <property type="match status" value="1"/>
</dbReference>
<dbReference type="CDD" id="cd00118">
    <property type="entry name" value="LysM"/>
    <property type="match status" value="1"/>
</dbReference>
<reference evidence="3" key="2">
    <citation type="submission" date="2014-09" db="EMBL/GenBank/DDBJ databases">
        <authorList>
            <consortium name="NBRP consortium"/>
            <person name="Sawabe T."/>
            <person name="Meirelles P."/>
            <person name="Nakanishi M."/>
            <person name="Sayaka M."/>
            <person name="Hattori M."/>
            <person name="Ohkuma M."/>
        </authorList>
    </citation>
    <scope>NUCLEOTIDE SEQUENCE [LARGE SCALE GENOMIC DNA]</scope>
    <source>
        <strain evidence="3">JCM 19239</strain>
    </source>
</reference>
<evidence type="ECO:0000259" key="1">
    <source>
        <dbReference type="PROSITE" id="PS51782"/>
    </source>
</evidence>
<keyword evidence="2" id="KW-0378">Hydrolase</keyword>
<feature type="domain" description="LysM" evidence="1">
    <location>
        <begin position="1"/>
        <end position="40"/>
    </location>
</feature>
<dbReference type="SMART" id="SM00257">
    <property type="entry name" value="LysM"/>
    <property type="match status" value="1"/>
</dbReference>
<reference evidence="3" key="1">
    <citation type="submission" date="2014-09" db="EMBL/GenBank/DDBJ databases">
        <title>Vibrio variabilis JCM 19239. (C206) whole genome shotgun sequence.</title>
        <authorList>
            <person name="Sawabe T."/>
            <person name="Meirelles P."/>
            <person name="Nakanishi M."/>
            <person name="Sayaka M."/>
            <person name="Hattori M."/>
            <person name="Ohkuma M."/>
        </authorList>
    </citation>
    <scope>NUCLEOTIDE SEQUENCE [LARGE SCALE GENOMIC DNA]</scope>
    <source>
        <strain evidence="3">JCM 19239</strain>
    </source>
</reference>
<organism evidence="2 3">
    <name type="scientific">Vibrio variabilis</name>
    <dbReference type="NCBI Taxonomy" id="990271"/>
    <lineage>
        <taxon>Bacteria</taxon>
        <taxon>Pseudomonadati</taxon>
        <taxon>Pseudomonadota</taxon>
        <taxon>Gammaproteobacteria</taxon>
        <taxon>Vibrionales</taxon>
        <taxon>Vibrionaceae</taxon>
        <taxon>Vibrio</taxon>
    </lineage>
</organism>
<evidence type="ECO:0000313" key="2">
    <source>
        <dbReference type="EMBL" id="GAL29854.1"/>
    </source>
</evidence>
<proteinExistence type="predicted"/>
<dbReference type="PROSITE" id="PS51782">
    <property type="entry name" value="LYSM"/>
    <property type="match status" value="1"/>
</dbReference>
<protein>
    <submittedName>
        <fullName evidence="2">N-acetylmuramoyl-L-alanine amidase</fullName>
        <ecNumber evidence="2">3.5.1.28</ecNumber>
    </submittedName>
</protein>
<sequence length="43" mass="4728">MKRGEYLGKIASQYGVSVKSIRDANKLRSDSLAVGQVLLIPHK</sequence>
<dbReference type="EC" id="3.5.1.28" evidence="2"/>
<keyword evidence="3" id="KW-1185">Reference proteome</keyword>
<gene>
    <name evidence="2" type="ORF">JCM19239_831</name>
</gene>
<dbReference type="InterPro" id="IPR036779">
    <property type="entry name" value="LysM_dom_sf"/>
</dbReference>
<dbReference type="SUPFAM" id="SSF54106">
    <property type="entry name" value="LysM domain"/>
    <property type="match status" value="1"/>
</dbReference>
<dbReference type="Proteomes" id="UP000029223">
    <property type="component" value="Unassembled WGS sequence"/>
</dbReference>
<dbReference type="InterPro" id="IPR018392">
    <property type="entry name" value="LysM"/>
</dbReference>
<dbReference type="EMBL" id="BBMS01000075">
    <property type="protein sequence ID" value="GAL29854.1"/>
    <property type="molecule type" value="Genomic_DNA"/>
</dbReference>
<dbReference type="Gene3D" id="3.10.350.10">
    <property type="entry name" value="LysM domain"/>
    <property type="match status" value="1"/>
</dbReference>
<dbReference type="GO" id="GO:0008745">
    <property type="term" value="F:N-acetylmuramoyl-L-alanine amidase activity"/>
    <property type="evidence" value="ECO:0007669"/>
    <property type="project" value="UniProtKB-EC"/>
</dbReference>